<proteinExistence type="predicted"/>
<name>A0A0A9E835_ARUDO</name>
<organism evidence="1">
    <name type="scientific">Arundo donax</name>
    <name type="common">Giant reed</name>
    <name type="synonym">Donax arundinaceus</name>
    <dbReference type="NCBI Taxonomy" id="35708"/>
    <lineage>
        <taxon>Eukaryota</taxon>
        <taxon>Viridiplantae</taxon>
        <taxon>Streptophyta</taxon>
        <taxon>Embryophyta</taxon>
        <taxon>Tracheophyta</taxon>
        <taxon>Spermatophyta</taxon>
        <taxon>Magnoliopsida</taxon>
        <taxon>Liliopsida</taxon>
        <taxon>Poales</taxon>
        <taxon>Poaceae</taxon>
        <taxon>PACMAD clade</taxon>
        <taxon>Arundinoideae</taxon>
        <taxon>Arundineae</taxon>
        <taxon>Arundo</taxon>
    </lineage>
</organism>
<reference evidence="1" key="2">
    <citation type="journal article" date="2015" name="Data Brief">
        <title>Shoot transcriptome of the giant reed, Arundo donax.</title>
        <authorList>
            <person name="Barrero R.A."/>
            <person name="Guerrero F.D."/>
            <person name="Moolhuijzen P."/>
            <person name="Goolsby J.A."/>
            <person name="Tidwell J."/>
            <person name="Bellgard S.E."/>
            <person name="Bellgard M.I."/>
        </authorList>
    </citation>
    <scope>NUCLEOTIDE SEQUENCE</scope>
    <source>
        <tissue evidence="1">Shoot tissue taken approximately 20 cm above the soil surface</tissue>
    </source>
</reference>
<reference evidence="1" key="1">
    <citation type="submission" date="2014-09" db="EMBL/GenBank/DDBJ databases">
        <authorList>
            <person name="Magalhaes I.L.F."/>
            <person name="Oliveira U."/>
            <person name="Santos F.R."/>
            <person name="Vidigal T.H.D.A."/>
            <person name="Brescovit A.D."/>
            <person name="Santos A.J."/>
        </authorList>
    </citation>
    <scope>NUCLEOTIDE SEQUENCE</scope>
    <source>
        <tissue evidence="1">Shoot tissue taken approximately 20 cm above the soil surface</tissue>
    </source>
</reference>
<protein>
    <submittedName>
        <fullName evidence="1">Uncharacterized protein</fullName>
    </submittedName>
</protein>
<dbReference type="AlphaFoldDB" id="A0A0A9E835"/>
<evidence type="ECO:0000313" key="1">
    <source>
        <dbReference type="EMBL" id="JAD94055.1"/>
    </source>
</evidence>
<dbReference type="EMBL" id="GBRH01203840">
    <property type="protein sequence ID" value="JAD94055.1"/>
    <property type="molecule type" value="Transcribed_RNA"/>
</dbReference>
<accession>A0A0A9E835</accession>
<sequence>MKPLVTFCLDSRIETKQHNTNKLLKIPVKATEYALTEILMYKLLKKHQKPH</sequence>